<dbReference type="RefSeq" id="WP_160776990.1">
    <property type="nucleotide sequence ID" value="NZ_WUMV01000008.1"/>
</dbReference>
<gene>
    <name evidence="1" type="ORF">GR183_17690</name>
</gene>
<name>A0A7X3S9D7_9HYPH</name>
<reference evidence="1 2" key="1">
    <citation type="submission" date="2019-12" db="EMBL/GenBank/DDBJ databases">
        <authorList>
            <person name="Li M."/>
        </authorList>
    </citation>
    <scope>NUCLEOTIDE SEQUENCE [LARGE SCALE GENOMIC DNA]</scope>
    <source>
        <strain evidence="1 2">GBMRC 2046</strain>
    </source>
</reference>
<dbReference type="EMBL" id="WUMV01000008">
    <property type="protein sequence ID" value="MXN66749.1"/>
    <property type="molecule type" value="Genomic_DNA"/>
</dbReference>
<protein>
    <submittedName>
        <fullName evidence="1">Type II toxin-antitoxin system RelE/ParE family toxin</fullName>
    </submittedName>
</protein>
<dbReference type="AlphaFoldDB" id="A0A7X3S9D7"/>
<organism evidence="1 2">
    <name type="scientific">Stappia sediminis</name>
    <dbReference type="NCBI Taxonomy" id="2692190"/>
    <lineage>
        <taxon>Bacteria</taxon>
        <taxon>Pseudomonadati</taxon>
        <taxon>Pseudomonadota</taxon>
        <taxon>Alphaproteobacteria</taxon>
        <taxon>Hyphomicrobiales</taxon>
        <taxon>Stappiaceae</taxon>
        <taxon>Stappia</taxon>
    </lineage>
</organism>
<evidence type="ECO:0000313" key="1">
    <source>
        <dbReference type="EMBL" id="MXN66749.1"/>
    </source>
</evidence>
<comment type="caution">
    <text evidence="1">The sequence shown here is derived from an EMBL/GenBank/DDBJ whole genome shotgun (WGS) entry which is preliminary data.</text>
</comment>
<proteinExistence type="predicted"/>
<keyword evidence="2" id="KW-1185">Reference proteome</keyword>
<dbReference type="Proteomes" id="UP000433101">
    <property type="component" value="Unassembled WGS sequence"/>
</dbReference>
<evidence type="ECO:0000313" key="2">
    <source>
        <dbReference type="Proteomes" id="UP000433101"/>
    </source>
</evidence>
<accession>A0A7X3S9D7</accession>
<sequence>MLTDKRKFPAYFLRLECGREPARDWLETLGKDDRLIIDTEIEKLEFGEPLGLTYGRRIGGGLFELRSYLSGGRFARIFYAISRRRLILIHGVTGSSRIPGEVRRFAKIGARK</sequence>